<accession>A0A1A9QDK7</accession>
<evidence type="ECO:0000259" key="4">
    <source>
        <dbReference type="Pfam" id="PF00248"/>
    </source>
</evidence>
<feature type="domain" description="NADP-dependent oxidoreductase" evidence="4">
    <location>
        <begin position="26"/>
        <end position="202"/>
    </location>
</feature>
<dbReference type="GO" id="GO:0016616">
    <property type="term" value="F:oxidoreductase activity, acting on the CH-OH group of donors, NAD or NADP as acceptor"/>
    <property type="evidence" value="ECO:0007669"/>
    <property type="project" value="UniProtKB-ARBA"/>
</dbReference>
<name>A0A1A9QDK7_9MOLU</name>
<dbReference type="InterPro" id="IPR036812">
    <property type="entry name" value="NAD(P)_OxRdtase_dom_sf"/>
</dbReference>
<dbReference type="SUPFAM" id="SSF51430">
    <property type="entry name" value="NAD(P)-linked oxidoreductase"/>
    <property type="match status" value="1"/>
</dbReference>
<organism evidence="5 6">
    <name type="scientific">Candidatus Mycoplasma haematobovis</name>
    <dbReference type="NCBI Taxonomy" id="432608"/>
    <lineage>
        <taxon>Bacteria</taxon>
        <taxon>Bacillati</taxon>
        <taxon>Mycoplasmatota</taxon>
        <taxon>Mollicutes</taxon>
        <taxon>Mycoplasmataceae</taxon>
        <taxon>Mycoplasma</taxon>
    </lineage>
</organism>
<evidence type="ECO:0000313" key="5">
    <source>
        <dbReference type="EMBL" id="OAL10174.1"/>
    </source>
</evidence>
<reference evidence="6" key="1">
    <citation type="submission" date="2016-04" db="EMBL/GenBank/DDBJ databases">
        <authorList>
            <person name="Quiroz-Castaneda R.E."/>
            <person name="Martinez-Ocampo F."/>
        </authorList>
    </citation>
    <scope>NUCLEOTIDE SEQUENCE [LARGE SCALE GENOMIC DNA]</scope>
    <source>
        <strain evidence="6">INIFAP01</strain>
    </source>
</reference>
<dbReference type="InterPro" id="IPR020471">
    <property type="entry name" value="AKR"/>
</dbReference>
<protein>
    <submittedName>
        <fullName evidence="5">Aldo/keto reductase</fullName>
    </submittedName>
</protein>
<dbReference type="STRING" id="432608.A6V39_04550"/>
<dbReference type="AlphaFoldDB" id="A0A1A9QDK7"/>
<keyword evidence="6" id="KW-1185">Reference proteome</keyword>
<evidence type="ECO:0000256" key="2">
    <source>
        <dbReference type="ARBA" id="ARBA00022857"/>
    </source>
</evidence>
<comment type="caution">
    <text evidence="5">The sequence shown here is derived from an EMBL/GenBank/DDBJ whole genome shotgun (WGS) entry which is preliminary data.</text>
</comment>
<dbReference type="EMBL" id="LWUJ01000012">
    <property type="protein sequence ID" value="OAL10174.1"/>
    <property type="molecule type" value="Genomic_DNA"/>
</dbReference>
<keyword evidence="3" id="KW-0560">Oxidoreductase</keyword>
<dbReference type="Gene3D" id="3.20.20.100">
    <property type="entry name" value="NADP-dependent oxidoreductase domain"/>
    <property type="match status" value="1"/>
</dbReference>
<dbReference type="Proteomes" id="UP000077623">
    <property type="component" value="Unassembled WGS sequence"/>
</dbReference>
<dbReference type="PRINTS" id="PR00069">
    <property type="entry name" value="ALDKETRDTASE"/>
</dbReference>
<evidence type="ECO:0000256" key="3">
    <source>
        <dbReference type="ARBA" id="ARBA00023002"/>
    </source>
</evidence>
<gene>
    <name evidence="5" type="ORF">A6V39_04550</name>
</gene>
<evidence type="ECO:0000256" key="1">
    <source>
        <dbReference type="ARBA" id="ARBA00007905"/>
    </source>
</evidence>
<dbReference type="PANTHER" id="PTHR43827:SF3">
    <property type="entry name" value="NADP-DEPENDENT OXIDOREDUCTASE DOMAIN-CONTAINING PROTEIN"/>
    <property type="match status" value="1"/>
</dbReference>
<dbReference type="PANTHER" id="PTHR43827">
    <property type="entry name" value="2,5-DIKETO-D-GLUCONIC ACID REDUCTASE"/>
    <property type="match status" value="1"/>
</dbReference>
<evidence type="ECO:0000313" key="6">
    <source>
        <dbReference type="Proteomes" id="UP000077623"/>
    </source>
</evidence>
<comment type="similarity">
    <text evidence="1">Belongs to the aldo/keto reductase family.</text>
</comment>
<keyword evidence="2" id="KW-0521">NADP</keyword>
<dbReference type="InterPro" id="IPR023210">
    <property type="entry name" value="NADP_OxRdtase_dom"/>
</dbReference>
<dbReference type="Pfam" id="PF00248">
    <property type="entry name" value="Aldo_ket_red"/>
    <property type="match status" value="1"/>
</dbReference>
<sequence>MALKDLKKEDMSFEFKVPFQSKVWPTKFTGGINKSIKFALAKIGANDYMDSYLLHAPATEKDKNINAWKQLIDCRKRGQTKKIGLGDFSIEEIESLFNNTDIRPDILQLPLNINNMHEEYYVYCRDKGIEVQSYRPFGDYEKNKSNKQLIELAQKYNTNIKNLLIAYLLNIGITVIVMPENKEEISEFPKAKLIVLEVKDLELLSNIK</sequence>
<proteinExistence type="inferred from homology"/>